<protein>
    <submittedName>
        <fullName evidence="1">Uncharacterized protein</fullName>
    </submittedName>
</protein>
<dbReference type="AlphaFoldDB" id="A0A3M7P5K1"/>
<evidence type="ECO:0000313" key="1">
    <source>
        <dbReference type="EMBL" id="RMZ94366.1"/>
    </source>
</evidence>
<proteinExistence type="predicted"/>
<accession>A0A3M7P5K1</accession>
<comment type="caution">
    <text evidence="1">The sequence shown here is derived from an EMBL/GenBank/DDBJ whole genome shotgun (WGS) entry which is preliminary data.</text>
</comment>
<dbReference type="Proteomes" id="UP000276133">
    <property type="component" value="Unassembled WGS sequence"/>
</dbReference>
<dbReference type="EMBL" id="REGN01013100">
    <property type="protein sequence ID" value="RMZ94366.1"/>
    <property type="molecule type" value="Genomic_DNA"/>
</dbReference>
<name>A0A3M7P5K1_BRAPC</name>
<keyword evidence="2" id="KW-1185">Reference proteome</keyword>
<gene>
    <name evidence="1" type="ORF">BpHYR1_036363</name>
</gene>
<evidence type="ECO:0000313" key="2">
    <source>
        <dbReference type="Proteomes" id="UP000276133"/>
    </source>
</evidence>
<sequence>MDKFRQTNLQICYLNDLKKVLMKESTCFIVQKLCHTNKWVKQIGFVYVNLYMLNTLLLLN</sequence>
<reference evidence="1 2" key="1">
    <citation type="journal article" date="2018" name="Sci. Rep.">
        <title>Genomic signatures of local adaptation to the degree of environmental predictability in rotifers.</title>
        <authorList>
            <person name="Franch-Gras L."/>
            <person name="Hahn C."/>
            <person name="Garcia-Roger E.M."/>
            <person name="Carmona M.J."/>
            <person name="Serra M."/>
            <person name="Gomez A."/>
        </authorList>
    </citation>
    <scope>NUCLEOTIDE SEQUENCE [LARGE SCALE GENOMIC DNA]</scope>
    <source>
        <strain evidence="1">HYR1</strain>
    </source>
</reference>
<organism evidence="1 2">
    <name type="scientific">Brachionus plicatilis</name>
    <name type="common">Marine rotifer</name>
    <name type="synonym">Brachionus muelleri</name>
    <dbReference type="NCBI Taxonomy" id="10195"/>
    <lineage>
        <taxon>Eukaryota</taxon>
        <taxon>Metazoa</taxon>
        <taxon>Spiralia</taxon>
        <taxon>Gnathifera</taxon>
        <taxon>Rotifera</taxon>
        <taxon>Eurotatoria</taxon>
        <taxon>Monogononta</taxon>
        <taxon>Pseudotrocha</taxon>
        <taxon>Ploima</taxon>
        <taxon>Brachionidae</taxon>
        <taxon>Brachionus</taxon>
    </lineage>
</organism>